<dbReference type="CDD" id="cd09272">
    <property type="entry name" value="RNase_HI_RT_Ty1"/>
    <property type="match status" value="1"/>
</dbReference>
<dbReference type="GeneID" id="120257335"/>
<dbReference type="RefSeq" id="XP_039120754.1">
    <property type="nucleotide sequence ID" value="XM_039264820.1"/>
</dbReference>
<gene>
    <name evidence="4" type="primary">LOC120257335</name>
</gene>
<dbReference type="SUPFAM" id="SSF56672">
    <property type="entry name" value="DNA/RNA polymerases"/>
    <property type="match status" value="1"/>
</dbReference>
<evidence type="ECO:0000313" key="3">
    <source>
        <dbReference type="Proteomes" id="UP001515500"/>
    </source>
</evidence>
<feature type="domain" description="Reverse transcriptase Ty1/copia-type" evidence="2">
    <location>
        <begin position="2"/>
        <end position="57"/>
    </location>
</feature>
<name>A0AB40B153_DIOCR</name>
<sequence>MHTVRTLVAIAVVRGWVLYQLDVKNAFLHGELKEEVYMTPPPGLVCLRGFVCRLRRSSLWSQTVLHVPRFERFKDRRLGSAGFTRAYMIWQSSYILHLEVVPFSFCPLRYFLGIEITSHPDGYRLSQQRYTLYLLARSGLTDTRTAATPMELHLQVRASDGIPLSDPSRYRHLVGSLVYLAITRPDISHAVHILSQFVVAPTSVHYGHLIRVLRYLRGTVLRGLFYSRQSTLQLQAYFDATWASSPNDRVSVTGYCIFLGSSLVVWKTKKQNTIAKSSAEAEVRALASTVQEVRWLHSIL</sequence>
<dbReference type="PANTHER" id="PTHR11439:SF461">
    <property type="entry name" value="OS10G0432200 PROTEIN"/>
    <property type="match status" value="1"/>
</dbReference>
<feature type="signal peptide" evidence="1">
    <location>
        <begin position="1"/>
        <end position="15"/>
    </location>
</feature>
<feature type="chain" id="PRO_5044224001" evidence="1">
    <location>
        <begin position="16"/>
        <end position="300"/>
    </location>
</feature>
<protein>
    <submittedName>
        <fullName evidence="4">Uncharacterized mitochondrial protein AtMg00810-like</fullName>
    </submittedName>
</protein>
<accession>A0AB40B153</accession>
<evidence type="ECO:0000256" key="1">
    <source>
        <dbReference type="SAM" id="SignalP"/>
    </source>
</evidence>
<evidence type="ECO:0000259" key="2">
    <source>
        <dbReference type="Pfam" id="PF07727"/>
    </source>
</evidence>
<dbReference type="AlphaFoldDB" id="A0AB40B153"/>
<reference evidence="4" key="1">
    <citation type="submission" date="2025-08" db="UniProtKB">
        <authorList>
            <consortium name="RefSeq"/>
        </authorList>
    </citation>
    <scope>IDENTIFICATION</scope>
</reference>
<organism evidence="3 4">
    <name type="scientific">Dioscorea cayennensis subsp. rotundata</name>
    <name type="common">White Guinea yam</name>
    <name type="synonym">Dioscorea rotundata</name>
    <dbReference type="NCBI Taxonomy" id="55577"/>
    <lineage>
        <taxon>Eukaryota</taxon>
        <taxon>Viridiplantae</taxon>
        <taxon>Streptophyta</taxon>
        <taxon>Embryophyta</taxon>
        <taxon>Tracheophyta</taxon>
        <taxon>Spermatophyta</taxon>
        <taxon>Magnoliopsida</taxon>
        <taxon>Liliopsida</taxon>
        <taxon>Dioscoreales</taxon>
        <taxon>Dioscoreaceae</taxon>
        <taxon>Dioscorea</taxon>
    </lineage>
</organism>
<dbReference type="PANTHER" id="PTHR11439">
    <property type="entry name" value="GAG-POL-RELATED RETROTRANSPOSON"/>
    <property type="match status" value="1"/>
</dbReference>
<dbReference type="InterPro" id="IPR043502">
    <property type="entry name" value="DNA/RNA_pol_sf"/>
</dbReference>
<dbReference type="Proteomes" id="UP001515500">
    <property type="component" value="Unplaced"/>
</dbReference>
<keyword evidence="1" id="KW-0732">Signal</keyword>
<proteinExistence type="predicted"/>
<evidence type="ECO:0000313" key="4">
    <source>
        <dbReference type="RefSeq" id="XP_039120754.1"/>
    </source>
</evidence>
<dbReference type="Pfam" id="PF07727">
    <property type="entry name" value="RVT_2"/>
    <property type="match status" value="1"/>
</dbReference>
<dbReference type="InterPro" id="IPR013103">
    <property type="entry name" value="RVT_2"/>
</dbReference>
<keyword evidence="3" id="KW-1185">Reference proteome</keyword>